<proteinExistence type="inferred from homology"/>
<evidence type="ECO:0000256" key="1">
    <source>
        <dbReference type="ARBA" id="ARBA00010830"/>
    </source>
</evidence>
<evidence type="ECO:0000313" key="6">
    <source>
        <dbReference type="EMBL" id="RKS77574.1"/>
    </source>
</evidence>
<evidence type="ECO:0000259" key="4">
    <source>
        <dbReference type="Pfam" id="PF01471"/>
    </source>
</evidence>
<feature type="domain" description="Peptidoglycan binding-like" evidence="4">
    <location>
        <begin position="80"/>
        <end position="130"/>
    </location>
</feature>
<feature type="compositionally biased region" description="Low complexity" evidence="3">
    <location>
        <begin position="144"/>
        <end position="158"/>
    </location>
</feature>
<feature type="region of interest" description="Disordered" evidence="3">
    <location>
        <begin position="1"/>
        <end position="23"/>
    </location>
</feature>
<comment type="similarity">
    <text evidence="1">Belongs to the transglycosylase family. Rpf subfamily.</text>
</comment>
<dbReference type="RefSeq" id="WP_269203886.1">
    <property type="nucleotide sequence ID" value="NZ_RBWV01000010.1"/>
</dbReference>
<dbReference type="Pfam" id="PF01471">
    <property type="entry name" value="PG_binding_1"/>
    <property type="match status" value="1"/>
</dbReference>
<evidence type="ECO:0000256" key="3">
    <source>
        <dbReference type="SAM" id="MobiDB-lite"/>
    </source>
</evidence>
<dbReference type="AlphaFoldDB" id="A0A420XRT3"/>
<feature type="domain" description="Resuscitation-promoting factor core lysozyme-like" evidence="5">
    <location>
        <begin position="178"/>
        <end position="247"/>
    </location>
</feature>
<name>A0A420XRT3_9ACTN</name>
<reference evidence="6 7" key="1">
    <citation type="submission" date="2018-10" db="EMBL/GenBank/DDBJ databases">
        <title>Genomic Encyclopedia of Archaeal and Bacterial Type Strains, Phase II (KMG-II): from individual species to whole genera.</title>
        <authorList>
            <person name="Goeker M."/>
        </authorList>
    </citation>
    <scope>NUCLEOTIDE SEQUENCE [LARGE SCALE GENOMIC DNA]</scope>
    <source>
        <strain evidence="6 7">RP-AC37</strain>
    </source>
</reference>
<keyword evidence="7" id="KW-1185">Reference proteome</keyword>
<dbReference type="Proteomes" id="UP000281955">
    <property type="component" value="Unassembled WGS sequence"/>
</dbReference>
<dbReference type="EMBL" id="RBWV01000010">
    <property type="protein sequence ID" value="RKS77574.1"/>
    <property type="molecule type" value="Genomic_DNA"/>
</dbReference>
<feature type="region of interest" description="Disordered" evidence="3">
    <location>
        <begin position="47"/>
        <end position="66"/>
    </location>
</feature>
<organism evidence="6 7">
    <name type="scientific">Motilibacter peucedani</name>
    <dbReference type="NCBI Taxonomy" id="598650"/>
    <lineage>
        <taxon>Bacteria</taxon>
        <taxon>Bacillati</taxon>
        <taxon>Actinomycetota</taxon>
        <taxon>Actinomycetes</taxon>
        <taxon>Motilibacterales</taxon>
        <taxon>Motilibacteraceae</taxon>
        <taxon>Motilibacter</taxon>
    </lineage>
</organism>
<evidence type="ECO:0000259" key="5">
    <source>
        <dbReference type="Pfam" id="PF06737"/>
    </source>
</evidence>
<dbReference type="SUPFAM" id="SSF53955">
    <property type="entry name" value="Lysozyme-like"/>
    <property type="match status" value="1"/>
</dbReference>
<feature type="compositionally biased region" description="Low complexity" evidence="3">
    <location>
        <begin position="47"/>
        <end position="64"/>
    </location>
</feature>
<dbReference type="InterPro" id="IPR023346">
    <property type="entry name" value="Lysozyme-like_dom_sf"/>
</dbReference>
<dbReference type="InterPro" id="IPR002477">
    <property type="entry name" value="Peptidoglycan-bd-like"/>
</dbReference>
<dbReference type="Gene3D" id="1.10.101.10">
    <property type="entry name" value="PGBD-like superfamily/PGBD"/>
    <property type="match status" value="1"/>
</dbReference>
<evidence type="ECO:0000313" key="7">
    <source>
        <dbReference type="Proteomes" id="UP000281955"/>
    </source>
</evidence>
<dbReference type="InterPro" id="IPR036366">
    <property type="entry name" value="PGBDSf"/>
</dbReference>
<dbReference type="Gene3D" id="1.10.530.10">
    <property type="match status" value="1"/>
</dbReference>
<comment type="caution">
    <text evidence="6">The sequence shown here is derived from an EMBL/GenBank/DDBJ whole genome shotgun (WGS) entry which is preliminary data.</text>
</comment>
<keyword evidence="2" id="KW-0378">Hydrolase</keyword>
<dbReference type="CDD" id="cd13925">
    <property type="entry name" value="RPF"/>
    <property type="match status" value="1"/>
</dbReference>
<protein>
    <submittedName>
        <fullName evidence="6">Putative peptidoglycan binding protein</fullName>
    </submittedName>
</protein>
<evidence type="ECO:0000256" key="2">
    <source>
        <dbReference type="ARBA" id="ARBA00022801"/>
    </source>
</evidence>
<gene>
    <name evidence="6" type="ORF">CLV35_1267</name>
</gene>
<dbReference type="GO" id="GO:0016787">
    <property type="term" value="F:hydrolase activity"/>
    <property type="evidence" value="ECO:0007669"/>
    <property type="project" value="UniProtKB-KW"/>
</dbReference>
<accession>A0A420XRT3</accession>
<sequence>MTLSRTLRPYAGRHRRPAPPSAAVPRAAVAIAGLGVTGAAFTATATSASAAPASTNASGSSSHGRTVAHRTPVLVFGAHGPAVRSLQARLGLDAVNGRFGVQTRAAVRAFQTRHGLHSTGVVDKLTWRALPAAKAISKPVAATKATTSRTKASTTRTKVSSKRVSRSDARVSDSVEGLNWSALARCEAGGNPRAYNAAGYYGLYQFSIGTWHGVGGSGTPSSASAEEQTYRAQLLYARRGSSPWPTCGRLLYS</sequence>
<dbReference type="InterPro" id="IPR036365">
    <property type="entry name" value="PGBD-like_sf"/>
</dbReference>
<dbReference type="SUPFAM" id="SSF47090">
    <property type="entry name" value="PGBD-like"/>
    <property type="match status" value="1"/>
</dbReference>
<dbReference type="InterPro" id="IPR010618">
    <property type="entry name" value="RPF"/>
</dbReference>
<dbReference type="Pfam" id="PF06737">
    <property type="entry name" value="Transglycosylas"/>
    <property type="match status" value="1"/>
</dbReference>
<dbReference type="InParanoid" id="A0A420XRT3"/>
<feature type="region of interest" description="Disordered" evidence="3">
    <location>
        <begin position="144"/>
        <end position="165"/>
    </location>
</feature>